<dbReference type="InterPro" id="IPR049207">
    <property type="entry name" value="DUF4246_N"/>
</dbReference>
<organism evidence="3 4">
    <name type="scientific">Heliocybe sulcata</name>
    <dbReference type="NCBI Taxonomy" id="5364"/>
    <lineage>
        <taxon>Eukaryota</taxon>
        <taxon>Fungi</taxon>
        <taxon>Dikarya</taxon>
        <taxon>Basidiomycota</taxon>
        <taxon>Agaricomycotina</taxon>
        <taxon>Agaricomycetes</taxon>
        <taxon>Gloeophyllales</taxon>
        <taxon>Gloeophyllaceae</taxon>
        <taxon>Heliocybe</taxon>
    </lineage>
</organism>
<dbReference type="AlphaFoldDB" id="A0A5C3NCH4"/>
<evidence type="ECO:0000259" key="1">
    <source>
        <dbReference type="Pfam" id="PF14033"/>
    </source>
</evidence>
<dbReference type="EMBL" id="ML213507">
    <property type="protein sequence ID" value="TFK53678.1"/>
    <property type="molecule type" value="Genomic_DNA"/>
</dbReference>
<evidence type="ECO:0000313" key="3">
    <source>
        <dbReference type="EMBL" id="TFK53678.1"/>
    </source>
</evidence>
<feature type="domain" description="DUF4246" evidence="1">
    <location>
        <begin position="122"/>
        <end position="540"/>
    </location>
</feature>
<accession>A0A5C3NCH4</accession>
<dbReference type="PANTHER" id="PTHR33119">
    <property type="entry name" value="IFI3P"/>
    <property type="match status" value="1"/>
</dbReference>
<dbReference type="STRING" id="5364.A0A5C3NCH4"/>
<protein>
    <submittedName>
        <fullName evidence="3">Uncharacterized protein</fullName>
    </submittedName>
</protein>
<dbReference type="OrthoDB" id="415532at2759"/>
<evidence type="ECO:0000313" key="4">
    <source>
        <dbReference type="Proteomes" id="UP000305948"/>
    </source>
</evidence>
<name>A0A5C3NCH4_9AGAM</name>
<reference evidence="3 4" key="1">
    <citation type="journal article" date="2019" name="Nat. Ecol. Evol.">
        <title>Megaphylogeny resolves global patterns of mushroom evolution.</title>
        <authorList>
            <person name="Varga T."/>
            <person name="Krizsan K."/>
            <person name="Foldi C."/>
            <person name="Dima B."/>
            <person name="Sanchez-Garcia M."/>
            <person name="Sanchez-Ramirez S."/>
            <person name="Szollosi G.J."/>
            <person name="Szarkandi J.G."/>
            <person name="Papp V."/>
            <person name="Albert L."/>
            <person name="Andreopoulos W."/>
            <person name="Angelini C."/>
            <person name="Antonin V."/>
            <person name="Barry K.W."/>
            <person name="Bougher N.L."/>
            <person name="Buchanan P."/>
            <person name="Buyck B."/>
            <person name="Bense V."/>
            <person name="Catcheside P."/>
            <person name="Chovatia M."/>
            <person name="Cooper J."/>
            <person name="Damon W."/>
            <person name="Desjardin D."/>
            <person name="Finy P."/>
            <person name="Geml J."/>
            <person name="Haridas S."/>
            <person name="Hughes K."/>
            <person name="Justo A."/>
            <person name="Karasinski D."/>
            <person name="Kautmanova I."/>
            <person name="Kiss B."/>
            <person name="Kocsube S."/>
            <person name="Kotiranta H."/>
            <person name="LaButti K.M."/>
            <person name="Lechner B.E."/>
            <person name="Liimatainen K."/>
            <person name="Lipzen A."/>
            <person name="Lukacs Z."/>
            <person name="Mihaltcheva S."/>
            <person name="Morgado L.N."/>
            <person name="Niskanen T."/>
            <person name="Noordeloos M.E."/>
            <person name="Ohm R.A."/>
            <person name="Ortiz-Santana B."/>
            <person name="Ovrebo C."/>
            <person name="Racz N."/>
            <person name="Riley R."/>
            <person name="Savchenko A."/>
            <person name="Shiryaev A."/>
            <person name="Soop K."/>
            <person name="Spirin V."/>
            <person name="Szebenyi C."/>
            <person name="Tomsovsky M."/>
            <person name="Tulloss R.E."/>
            <person name="Uehling J."/>
            <person name="Grigoriev I.V."/>
            <person name="Vagvolgyi C."/>
            <person name="Papp T."/>
            <person name="Martin F.M."/>
            <person name="Miettinen O."/>
            <person name="Hibbett D.S."/>
            <person name="Nagy L.G."/>
        </authorList>
    </citation>
    <scope>NUCLEOTIDE SEQUENCE [LARGE SCALE GENOMIC DNA]</scope>
    <source>
        <strain evidence="3 4">OMC1185</strain>
    </source>
</reference>
<evidence type="ECO:0000259" key="2">
    <source>
        <dbReference type="Pfam" id="PF21666"/>
    </source>
</evidence>
<keyword evidence="4" id="KW-1185">Reference proteome</keyword>
<dbReference type="PANTHER" id="PTHR33119:SF1">
    <property type="entry name" value="FE2OG DIOXYGENASE DOMAIN-CONTAINING PROTEIN"/>
    <property type="match status" value="1"/>
</dbReference>
<proteinExistence type="predicted"/>
<dbReference type="Pfam" id="PF14033">
    <property type="entry name" value="DUF4246"/>
    <property type="match status" value="1"/>
</dbReference>
<dbReference type="Pfam" id="PF21666">
    <property type="entry name" value="DUF4246_N"/>
    <property type="match status" value="1"/>
</dbReference>
<sequence length="612" mass="71215">MLDSAVTTIEFPNPFELRPSDQVQLTTLVERRLRALVGEILEKPDWWNKVREGEIVGKWRREFTEQDVEFIKNCWVWRPRARTPRNEGGEEEGYEEEEYYEEESRWSRNKSWPHTKITDAQLDYVFDWLIWLAGERNVHSGIEMTHIPNVYHSYNLISPDLTDSLLKGASILQSVPEEEKDWHPNSNNQVLDLVHPSLYCYHIGKSLAKHPETGSLYVPTIEEYIEKRLDIPIIYAPNEPVPSSTSIQHQWLPTDFSVSETGEVKHLSYINNLHPDDHRPLYATITSILEAFVPLWERVLTDVLSPQPPLIQVDPHNWYSKGHEIPREEDFRKEYPDDAQAAHEAYWEAYRTWDEEKCPFIPEPGPFTPPSDSKERVNFTLRGRTIQVVVKMANIVLTPDKPEYSGGSWHVEGMDNEKIVVTGIYYYDSSNVTESKLSFRTSLCDDLDIVYQNSDWSGFLKAYGISGSAGLLNQNLGHVATKKGKCLAFPNIWQHRVSPFRLVDRSKPGHRKILCFFLVDPTTSILSTSSVPPQQLEWYVRELEQVPLMKKLPLELFEMIVSWLKPNELREGGLITREQAKEERLMLMDERANFVIQQNEEVYELEFNMCEH</sequence>
<gene>
    <name evidence="3" type="ORF">OE88DRAFT_1733567</name>
</gene>
<dbReference type="Proteomes" id="UP000305948">
    <property type="component" value="Unassembled WGS sequence"/>
</dbReference>
<feature type="domain" description="DUF4246" evidence="2">
    <location>
        <begin position="11"/>
        <end position="62"/>
    </location>
</feature>
<dbReference type="InterPro" id="IPR025340">
    <property type="entry name" value="DUF4246"/>
</dbReference>
<dbReference type="InterPro" id="IPR049192">
    <property type="entry name" value="DUF4246_C"/>
</dbReference>